<feature type="chain" id="PRO_5035245108" evidence="5">
    <location>
        <begin position="22"/>
        <end position="269"/>
    </location>
</feature>
<dbReference type="GO" id="GO:0015689">
    <property type="term" value="P:molybdate ion transport"/>
    <property type="evidence" value="ECO:0007669"/>
    <property type="project" value="InterPro"/>
</dbReference>
<evidence type="ECO:0000313" key="6">
    <source>
        <dbReference type="EMBL" id="GIQ69649.1"/>
    </source>
</evidence>
<keyword evidence="3 5" id="KW-0732">Signal</keyword>
<dbReference type="GO" id="GO:0030973">
    <property type="term" value="F:molybdate ion binding"/>
    <property type="evidence" value="ECO:0007669"/>
    <property type="project" value="TreeGrafter"/>
</dbReference>
<dbReference type="InterPro" id="IPR005950">
    <property type="entry name" value="ModA"/>
</dbReference>
<dbReference type="RefSeq" id="WP_213412440.1">
    <property type="nucleotide sequence ID" value="NZ_BOVK01000031.1"/>
</dbReference>
<accession>A0A8J4M2G6</accession>
<evidence type="ECO:0000256" key="2">
    <source>
        <dbReference type="ARBA" id="ARBA00022723"/>
    </source>
</evidence>
<dbReference type="NCBIfam" id="TIGR01256">
    <property type="entry name" value="modA"/>
    <property type="match status" value="1"/>
</dbReference>
<dbReference type="PANTHER" id="PTHR30632:SF0">
    <property type="entry name" value="SULFATE-BINDING PROTEIN"/>
    <property type="match status" value="1"/>
</dbReference>
<comment type="similarity">
    <text evidence="1">Belongs to the bacterial solute-binding protein ModA family.</text>
</comment>
<keyword evidence="2 4" id="KW-0479">Metal-binding</keyword>
<dbReference type="InterPro" id="IPR050682">
    <property type="entry name" value="ModA/WtpA"/>
</dbReference>
<dbReference type="PANTHER" id="PTHR30632">
    <property type="entry name" value="MOLYBDATE-BINDING PERIPLASMIC PROTEIN"/>
    <property type="match status" value="1"/>
</dbReference>
<dbReference type="SUPFAM" id="SSF53850">
    <property type="entry name" value="Periplasmic binding protein-like II"/>
    <property type="match status" value="1"/>
</dbReference>
<evidence type="ECO:0000256" key="5">
    <source>
        <dbReference type="SAM" id="SignalP"/>
    </source>
</evidence>
<feature type="binding site" evidence="4">
    <location>
        <position position="71"/>
    </location>
    <ligand>
        <name>molybdate</name>
        <dbReference type="ChEBI" id="CHEBI:36264"/>
    </ligand>
</feature>
<protein>
    <submittedName>
        <fullName evidence="6">Molybdenum ABC transporter substrate-binding protein</fullName>
    </submittedName>
</protein>
<evidence type="ECO:0000256" key="1">
    <source>
        <dbReference type="ARBA" id="ARBA00009175"/>
    </source>
</evidence>
<name>A0A8J4M2G6_9BACL</name>
<keyword evidence="7" id="KW-1185">Reference proteome</keyword>
<keyword evidence="4" id="KW-0500">Molybdenum</keyword>
<dbReference type="GO" id="GO:0046872">
    <property type="term" value="F:metal ion binding"/>
    <property type="evidence" value="ECO:0007669"/>
    <property type="project" value="UniProtKB-KW"/>
</dbReference>
<dbReference type="Proteomes" id="UP000677918">
    <property type="component" value="Unassembled WGS sequence"/>
</dbReference>
<feature type="binding site" evidence="4">
    <location>
        <position position="203"/>
    </location>
    <ligand>
        <name>molybdate</name>
        <dbReference type="ChEBI" id="CHEBI:36264"/>
    </ligand>
</feature>
<dbReference type="Gene3D" id="3.40.190.10">
    <property type="entry name" value="Periplasmic binding protein-like II"/>
    <property type="match status" value="2"/>
</dbReference>
<proteinExistence type="inferred from homology"/>
<feature type="signal peptide" evidence="5">
    <location>
        <begin position="1"/>
        <end position="21"/>
    </location>
</feature>
<dbReference type="Pfam" id="PF13531">
    <property type="entry name" value="SBP_bac_11"/>
    <property type="match status" value="1"/>
</dbReference>
<reference evidence="6" key="1">
    <citation type="submission" date="2021-04" db="EMBL/GenBank/DDBJ databases">
        <title>Draft genome sequence of Xylanibacillus composti strain K13.</title>
        <authorList>
            <person name="Uke A."/>
            <person name="Chhe C."/>
            <person name="Baramee S."/>
            <person name="Kosugi A."/>
        </authorList>
    </citation>
    <scope>NUCLEOTIDE SEQUENCE</scope>
    <source>
        <strain evidence="6">K13</strain>
    </source>
</reference>
<dbReference type="PIRSF" id="PIRSF004846">
    <property type="entry name" value="ModA"/>
    <property type="match status" value="1"/>
</dbReference>
<dbReference type="AlphaFoldDB" id="A0A8J4M2G6"/>
<evidence type="ECO:0000313" key="7">
    <source>
        <dbReference type="Proteomes" id="UP000677918"/>
    </source>
</evidence>
<comment type="caution">
    <text evidence="6">The sequence shown here is derived from an EMBL/GenBank/DDBJ whole genome shotgun (WGS) entry which is preliminary data.</text>
</comment>
<dbReference type="PROSITE" id="PS51257">
    <property type="entry name" value="PROKAR_LIPOPROTEIN"/>
    <property type="match status" value="1"/>
</dbReference>
<feature type="binding site" evidence="4">
    <location>
        <position position="43"/>
    </location>
    <ligand>
        <name>molybdate</name>
        <dbReference type="ChEBI" id="CHEBI:36264"/>
    </ligand>
</feature>
<sequence>MRASRFAIISLALSMAVTALSACGAAASTKEASASVTVYAAASLKSLLEAAQVEFSKEYPDIGLQFNFAGTHVLKTQIEQGAEADVFLAAREQDVQALQEQGLAGPISRFTGNQLVIVVNEESSRGIQTVDDLANEGVLLVMAEPKAPVGEYAQRLIDQLEQSGQYGSDFKERFMRNVVSYESNEQHVLAKVELGEADAGIVYTSSLAAASIAGKRLSHLQIPESLNVTAHYYAARMNPASAAAQTFLDWLESEKGKALQARYGYDQGG</sequence>
<gene>
    <name evidence="6" type="ORF">XYCOK13_24730</name>
</gene>
<dbReference type="EMBL" id="BOVK01000031">
    <property type="protein sequence ID" value="GIQ69649.1"/>
    <property type="molecule type" value="Genomic_DNA"/>
</dbReference>
<evidence type="ECO:0000256" key="4">
    <source>
        <dbReference type="PIRSR" id="PIRSR004846-1"/>
    </source>
</evidence>
<organism evidence="6 7">
    <name type="scientific">Xylanibacillus composti</name>
    <dbReference type="NCBI Taxonomy" id="1572762"/>
    <lineage>
        <taxon>Bacteria</taxon>
        <taxon>Bacillati</taxon>
        <taxon>Bacillota</taxon>
        <taxon>Bacilli</taxon>
        <taxon>Bacillales</taxon>
        <taxon>Paenibacillaceae</taxon>
        <taxon>Xylanibacillus</taxon>
    </lineage>
</organism>
<evidence type="ECO:0000256" key="3">
    <source>
        <dbReference type="ARBA" id="ARBA00022729"/>
    </source>
</evidence>